<feature type="transmembrane region" description="Helical" evidence="5">
    <location>
        <begin position="37"/>
        <end position="54"/>
    </location>
</feature>
<organism evidence="6 7">
    <name type="scientific">Galactobacter caseinivorans</name>
    <dbReference type="NCBI Taxonomy" id="2676123"/>
    <lineage>
        <taxon>Bacteria</taxon>
        <taxon>Bacillati</taxon>
        <taxon>Actinomycetota</taxon>
        <taxon>Actinomycetes</taxon>
        <taxon>Micrococcales</taxon>
        <taxon>Micrococcaceae</taxon>
        <taxon>Galactobacter</taxon>
    </lineage>
</organism>
<dbReference type="EMBL" id="QQXL01000002">
    <property type="protein sequence ID" value="RKW71255.1"/>
    <property type="molecule type" value="Genomic_DNA"/>
</dbReference>
<comment type="caution">
    <text evidence="6">The sequence shown here is derived from an EMBL/GenBank/DDBJ whole genome shotgun (WGS) entry which is preliminary data.</text>
</comment>
<evidence type="ECO:0000256" key="3">
    <source>
        <dbReference type="ARBA" id="ARBA00022989"/>
    </source>
</evidence>
<protein>
    <submittedName>
        <fullName evidence="6">DUF4870 domain-containing protein</fullName>
    </submittedName>
</protein>
<evidence type="ECO:0000313" key="7">
    <source>
        <dbReference type="Proteomes" id="UP000273119"/>
    </source>
</evidence>
<keyword evidence="3 5" id="KW-1133">Transmembrane helix</keyword>
<name>A0A496PLG5_9MICC</name>
<gene>
    <name evidence="6" type="ORF">DWQ67_05075</name>
</gene>
<dbReference type="Pfam" id="PF09685">
    <property type="entry name" value="MamF_MmsF"/>
    <property type="match status" value="1"/>
</dbReference>
<dbReference type="Proteomes" id="UP000273119">
    <property type="component" value="Unassembled WGS sequence"/>
</dbReference>
<proteinExistence type="predicted"/>
<comment type="subcellular location">
    <subcellularLocation>
        <location evidence="1">Membrane</location>
        <topology evidence="1">Multi-pass membrane protein</topology>
    </subcellularLocation>
</comment>
<evidence type="ECO:0000256" key="2">
    <source>
        <dbReference type="ARBA" id="ARBA00022692"/>
    </source>
</evidence>
<feature type="transmembrane region" description="Helical" evidence="5">
    <location>
        <begin position="61"/>
        <end position="83"/>
    </location>
</feature>
<dbReference type="AlphaFoldDB" id="A0A496PLG5"/>
<reference evidence="6 7" key="1">
    <citation type="submission" date="2018-07" db="EMBL/GenBank/DDBJ databases">
        <title>Arthrobacter sp. nov., isolated from raw cow's milk with high bacterial count.</title>
        <authorList>
            <person name="Hahne J."/>
            <person name="Isele D."/>
            <person name="Lipski A."/>
        </authorList>
    </citation>
    <scope>NUCLEOTIDE SEQUENCE [LARGE SCALE GENOMIC DNA]</scope>
    <source>
        <strain evidence="6 7">JZ R-183</strain>
    </source>
</reference>
<keyword evidence="7" id="KW-1185">Reference proteome</keyword>
<sequence>MAHFVSLAGFLPSLIIHLVYRDRGPFTAQESREAFNFTLPLSVLIVVSFVLGFIPMIGWAFSLLAVLLWLLMTILGMIAGVQVNKGRPYLYKFNLRMF</sequence>
<evidence type="ECO:0000256" key="5">
    <source>
        <dbReference type="SAM" id="Phobius"/>
    </source>
</evidence>
<evidence type="ECO:0000256" key="1">
    <source>
        <dbReference type="ARBA" id="ARBA00004141"/>
    </source>
</evidence>
<keyword evidence="2 5" id="KW-0812">Transmembrane</keyword>
<dbReference type="InterPro" id="IPR019109">
    <property type="entry name" value="MamF_MmsF"/>
</dbReference>
<evidence type="ECO:0000313" key="6">
    <source>
        <dbReference type="EMBL" id="RKW71255.1"/>
    </source>
</evidence>
<keyword evidence="4 5" id="KW-0472">Membrane</keyword>
<evidence type="ECO:0000256" key="4">
    <source>
        <dbReference type="ARBA" id="ARBA00023136"/>
    </source>
</evidence>
<accession>A0A496PLG5</accession>